<feature type="domain" description="SpoVT-AbrB" evidence="1">
    <location>
        <begin position="14"/>
        <end position="59"/>
    </location>
</feature>
<organism evidence="2 3">
    <name type="scientific">Jeotgalibaca ciconiae</name>
    <dbReference type="NCBI Taxonomy" id="2496265"/>
    <lineage>
        <taxon>Bacteria</taxon>
        <taxon>Bacillati</taxon>
        <taxon>Bacillota</taxon>
        <taxon>Bacilli</taxon>
        <taxon>Lactobacillales</taxon>
        <taxon>Carnobacteriaceae</taxon>
        <taxon>Jeotgalibaca</taxon>
    </lineage>
</organism>
<dbReference type="GO" id="GO:0097351">
    <property type="term" value="F:toxin sequestering activity"/>
    <property type="evidence" value="ECO:0007669"/>
    <property type="project" value="InterPro"/>
</dbReference>
<evidence type="ECO:0000259" key="1">
    <source>
        <dbReference type="SMART" id="SM00966"/>
    </source>
</evidence>
<dbReference type="SMART" id="SM00966">
    <property type="entry name" value="SpoVT_AbrB"/>
    <property type="match status" value="1"/>
</dbReference>
<dbReference type="InterPro" id="IPR007159">
    <property type="entry name" value="SpoVT-AbrB_dom"/>
</dbReference>
<sequence length="92" mass="10958">MRKLRTKNKPLIYAKMTSKNQVTIPKQVREILQVDSHDELEFELQDTGEVLVRKREDSDNFWNKVAELQEKYDVVEEKELYWGPDVGAEEFD</sequence>
<proteinExistence type="predicted"/>
<dbReference type="Gene3D" id="2.10.260.10">
    <property type="match status" value="1"/>
</dbReference>
<dbReference type="GO" id="GO:0001558">
    <property type="term" value="P:regulation of cell growth"/>
    <property type="evidence" value="ECO:0007669"/>
    <property type="project" value="InterPro"/>
</dbReference>
<dbReference type="Pfam" id="PF15937">
    <property type="entry name" value="PrlF_antitoxin"/>
    <property type="match status" value="1"/>
</dbReference>
<dbReference type="KEGG" id="jeh:EJN90_02625"/>
<dbReference type="GO" id="GO:0003700">
    <property type="term" value="F:DNA-binding transcription factor activity"/>
    <property type="evidence" value="ECO:0007669"/>
    <property type="project" value="InterPro"/>
</dbReference>
<reference evidence="3" key="1">
    <citation type="submission" date="2018-12" db="EMBL/GenBank/DDBJ databases">
        <title>Complete genome sequencing of Jeotgalibaca sp. H21T32.</title>
        <authorList>
            <person name="Bae J.-W."/>
            <person name="Lee S.-Y."/>
        </authorList>
    </citation>
    <scope>NUCLEOTIDE SEQUENCE [LARGE SCALE GENOMIC DNA]</scope>
    <source>
        <strain evidence="3">H21T32</strain>
    </source>
</reference>
<accession>A0A3S9H8J1</accession>
<dbReference type="AlphaFoldDB" id="A0A3S9H8J1"/>
<dbReference type="EMBL" id="CP034465">
    <property type="protein sequence ID" value="AZP03654.1"/>
    <property type="molecule type" value="Genomic_DNA"/>
</dbReference>
<evidence type="ECO:0000313" key="3">
    <source>
        <dbReference type="Proteomes" id="UP000273326"/>
    </source>
</evidence>
<dbReference type="InterPro" id="IPR031848">
    <property type="entry name" value="PrlF_antitoxin"/>
</dbReference>
<dbReference type="OrthoDB" id="9811597at2"/>
<protein>
    <submittedName>
        <fullName evidence="2">AbrB family transcriptional regulator</fullName>
    </submittedName>
</protein>
<keyword evidence="3" id="KW-1185">Reference proteome</keyword>
<dbReference type="GO" id="GO:0003677">
    <property type="term" value="F:DNA binding"/>
    <property type="evidence" value="ECO:0007669"/>
    <property type="project" value="InterPro"/>
</dbReference>
<dbReference type="InterPro" id="IPR037914">
    <property type="entry name" value="SpoVT-AbrB_sf"/>
</dbReference>
<name>A0A3S9H8J1_9LACT</name>
<gene>
    <name evidence="2" type="ORF">EJN90_02625</name>
</gene>
<dbReference type="SUPFAM" id="SSF89447">
    <property type="entry name" value="AbrB/MazE/MraZ-like"/>
    <property type="match status" value="1"/>
</dbReference>
<evidence type="ECO:0000313" key="2">
    <source>
        <dbReference type="EMBL" id="AZP03654.1"/>
    </source>
</evidence>
<dbReference type="Proteomes" id="UP000273326">
    <property type="component" value="Chromosome"/>
</dbReference>